<protein>
    <submittedName>
        <fullName evidence="2">Uncharacterized protein</fullName>
    </submittedName>
</protein>
<evidence type="ECO:0000256" key="1">
    <source>
        <dbReference type="SAM" id="MobiDB-lite"/>
    </source>
</evidence>
<dbReference type="Proteomes" id="UP001341281">
    <property type="component" value="Chromosome 09"/>
</dbReference>
<keyword evidence="3" id="KW-1185">Reference proteome</keyword>
<evidence type="ECO:0000313" key="2">
    <source>
        <dbReference type="EMBL" id="WVZ92461.1"/>
    </source>
</evidence>
<dbReference type="AlphaFoldDB" id="A0AAQ3UI54"/>
<name>A0AAQ3UI54_PASNO</name>
<proteinExistence type="predicted"/>
<reference evidence="2 3" key="1">
    <citation type="submission" date="2024-02" db="EMBL/GenBank/DDBJ databases">
        <title>High-quality chromosome-scale genome assembly of Pensacola bahiagrass (Paspalum notatum Flugge var. saurae).</title>
        <authorList>
            <person name="Vega J.M."/>
            <person name="Podio M."/>
            <person name="Orjuela J."/>
            <person name="Siena L.A."/>
            <person name="Pessino S.C."/>
            <person name="Combes M.C."/>
            <person name="Mariac C."/>
            <person name="Albertini E."/>
            <person name="Pupilli F."/>
            <person name="Ortiz J.P.A."/>
            <person name="Leblanc O."/>
        </authorList>
    </citation>
    <scope>NUCLEOTIDE SEQUENCE [LARGE SCALE GENOMIC DNA]</scope>
    <source>
        <strain evidence="2">R1</strain>
        <tissue evidence="2">Leaf</tissue>
    </source>
</reference>
<feature type="region of interest" description="Disordered" evidence="1">
    <location>
        <begin position="1"/>
        <end position="73"/>
    </location>
</feature>
<feature type="compositionally biased region" description="Basic residues" evidence="1">
    <location>
        <begin position="1"/>
        <end position="10"/>
    </location>
</feature>
<dbReference type="EMBL" id="CP144753">
    <property type="protein sequence ID" value="WVZ92461.1"/>
    <property type="molecule type" value="Genomic_DNA"/>
</dbReference>
<accession>A0AAQ3UI54</accession>
<evidence type="ECO:0000313" key="3">
    <source>
        <dbReference type="Proteomes" id="UP001341281"/>
    </source>
</evidence>
<gene>
    <name evidence="2" type="ORF">U9M48_038524</name>
</gene>
<feature type="compositionally biased region" description="Basic and acidic residues" evidence="1">
    <location>
        <begin position="29"/>
        <end position="52"/>
    </location>
</feature>
<organism evidence="2 3">
    <name type="scientific">Paspalum notatum var. saurae</name>
    <dbReference type="NCBI Taxonomy" id="547442"/>
    <lineage>
        <taxon>Eukaryota</taxon>
        <taxon>Viridiplantae</taxon>
        <taxon>Streptophyta</taxon>
        <taxon>Embryophyta</taxon>
        <taxon>Tracheophyta</taxon>
        <taxon>Spermatophyta</taxon>
        <taxon>Magnoliopsida</taxon>
        <taxon>Liliopsida</taxon>
        <taxon>Poales</taxon>
        <taxon>Poaceae</taxon>
        <taxon>PACMAD clade</taxon>
        <taxon>Panicoideae</taxon>
        <taxon>Andropogonodae</taxon>
        <taxon>Paspaleae</taxon>
        <taxon>Paspalinae</taxon>
        <taxon>Paspalum</taxon>
    </lineage>
</organism>
<sequence length="73" mass="7797">MSPARSRMRASKAGPALSGRPSGVGRRRAFFDESASRAEIERGEKRAAEEQVLRSPPGGGQAHAAHRFVPINA</sequence>